<dbReference type="OrthoDB" id="1957692at2"/>
<dbReference type="AlphaFoldDB" id="A0A4R2TQJ1"/>
<dbReference type="RefSeq" id="WP_132847608.1">
    <property type="nucleotide sequence ID" value="NZ_CP058648.1"/>
</dbReference>
<evidence type="ECO:0000256" key="5">
    <source>
        <dbReference type="ARBA" id="ARBA00023136"/>
    </source>
</evidence>
<evidence type="ECO:0000313" key="7">
    <source>
        <dbReference type="EMBL" id="TCQ05871.1"/>
    </source>
</evidence>
<evidence type="ECO:0000256" key="2">
    <source>
        <dbReference type="ARBA" id="ARBA00022475"/>
    </source>
</evidence>
<evidence type="ECO:0000256" key="6">
    <source>
        <dbReference type="SAM" id="Phobius"/>
    </source>
</evidence>
<organism evidence="7 8">
    <name type="scientific">Serpentinicella alkaliphila</name>
    <dbReference type="NCBI Taxonomy" id="1734049"/>
    <lineage>
        <taxon>Bacteria</taxon>
        <taxon>Bacillati</taxon>
        <taxon>Bacillota</taxon>
        <taxon>Clostridia</taxon>
        <taxon>Peptostreptococcales</taxon>
        <taxon>Natronincolaceae</taxon>
        <taxon>Serpentinicella</taxon>
    </lineage>
</organism>
<name>A0A4R2TQJ1_9FIRM</name>
<keyword evidence="5 6" id="KW-0472">Membrane</keyword>
<dbReference type="GO" id="GO:0016020">
    <property type="term" value="C:membrane"/>
    <property type="evidence" value="ECO:0007669"/>
    <property type="project" value="InterPro"/>
</dbReference>
<keyword evidence="4 6" id="KW-1133">Transmembrane helix</keyword>
<dbReference type="EMBL" id="SLYC01000004">
    <property type="protein sequence ID" value="TCQ05871.1"/>
    <property type="molecule type" value="Genomic_DNA"/>
</dbReference>
<dbReference type="Pfam" id="PF04347">
    <property type="entry name" value="FliO"/>
    <property type="match status" value="1"/>
</dbReference>
<comment type="caution">
    <text evidence="7">The sequence shown here is derived from an EMBL/GenBank/DDBJ whole genome shotgun (WGS) entry which is preliminary data.</text>
</comment>
<keyword evidence="2" id="KW-1003">Cell membrane</keyword>
<evidence type="ECO:0000256" key="4">
    <source>
        <dbReference type="ARBA" id="ARBA00022989"/>
    </source>
</evidence>
<accession>A0A4R2TQJ1</accession>
<keyword evidence="3 6" id="KW-0812">Transmembrane</keyword>
<keyword evidence="7" id="KW-0966">Cell projection</keyword>
<evidence type="ECO:0000256" key="1">
    <source>
        <dbReference type="ARBA" id="ARBA00004236"/>
    </source>
</evidence>
<protein>
    <submittedName>
        <fullName evidence="7">Flagellar biosynthesis protein FliO</fullName>
    </submittedName>
</protein>
<keyword evidence="7" id="KW-0969">Cilium</keyword>
<evidence type="ECO:0000256" key="3">
    <source>
        <dbReference type="ARBA" id="ARBA00022692"/>
    </source>
</evidence>
<dbReference type="InterPro" id="IPR022781">
    <property type="entry name" value="Flagellar_biosynth_FliO"/>
</dbReference>
<proteinExistence type="predicted"/>
<sequence>MDNIFNISYYFFSIFVVVIIIVLAYYGTFFVAKKSNSLLKNRHAKVLEKTTIGLNLNVIVIQINNKVYILVQHYKDIELLDVINQEEWDNFKQSNLDTNINFNDIGINGLNNIKRIIFPKRNDIKGENDKNWNEK</sequence>
<dbReference type="Proteomes" id="UP000295504">
    <property type="component" value="Unassembled WGS sequence"/>
</dbReference>
<keyword evidence="7" id="KW-0282">Flagellum</keyword>
<feature type="transmembrane region" description="Helical" evidence="6">
    <location>
        <begin position="12"/>
        <end position="32"/>
    </location>
</feature>
<comment type="subcellular location">
    <subcellularLocation>
        <location evidence="1">Cell membrane</location>
    </subcellularLocation>
</comment>
<reference evidence="7 8" key="1">
    <citation type="submission" date="2019-03" db="EMBL/GenBank/DDBJ databases">
        <title>Genomic Encyclopedia of Type Strains, Phase IV (KMG-IV): sequencing the most valuable type-strain genomes for metagenomic binning, comparative biology and taxonomic classification.</title>
        <authorList>
            <person name="Goeker M."/>
        </authorList>
    </citation>
    <scope>NUCLEOTIDE SEQUENCE [LARGE SCALE GENOMIC DNA]</scope>
    <source>
        <strain evidence="7 8">DSM 100013</strain>
    </source>
</reference>
<gene>
    <name evidence="7" type="ORF">EDD79_100452</name>
</gene>
<dbReference type="GO" id="GO:0044781">
    <property type="term" value="P:bacterial-type flagellum organization"/>
    <property type="evidence" value="ECO:0007669"/>
    <property type="project" value="InterPro"/>
</dbReference>
<evidence type="ECO:0000313" key="8">
    <source>
        <dbReference type="Proteomes" id="UP000295504"/>
    </source>
</evidence>
<keyword evidence="8" id="KW-1185">Reference proteome</keyword>